<dbReference type="PRINTS" id="PR00096">
    <property type="entry name" value="GATASE"/>
</dbReference>
<dbReference type="GO" id="GO:0000162">
    <property type="term" value="P:L-tryptophan biosynthetic process"/>
    <property type="evidence" value="ECO:0007669"/>
    <property type="project" value="TreeGrafter"/>
</dbReference>
<keyword evidence="4" id="KW-1185">Reference proteome</keyword>
<dbReference type="PANTHER" id="PTHR43418:SF4">
    <property type="entry name" value="MULTIFUNCTIONAL TRYPTOPHAN BIOSYNTHESIS PROTEIN"/>
    <property type="match status" value="1"/>
</dbReference>
<evidence type="ECO:0000259" key="2">
    <source>
        <dbReference type="Pfam" id="PF00117"/>
    </source>
</evidence>
<dbReference type="OrthoDB" id="9786812at2"/>
<dbReference type="FunFam" id="3.40.50.880:FF:000003">
    <property type="entry name" value="Anthranilate synthase component II"/>
    <property type="match status" value="1"/>
</dbReference>
<dbReference type="NCBIfam" id="TIGR00566">
    <property type="entry name" value="trpG_papA"/>
    <property type="match status" value="1"/>
</dbReference>
<dbReference type="Pfam" id="PF00117">
    <property type="entry name" value="GATase"/>
    <property type="match status" value="1"/>
</dbReference>
<reference evidence="3 4" key="1">
    <citation type="submission" date="2018-08" db="EMBL/GenBank/DDBJ databases">
        <title>Pallidiluteibacterium maritimus gen. nov., sp. nov., isolated from coastal sediment.</title>
        <authorList>
            <person name="Zhou L.Y."/>
        </authorList>
    </citation>
    <scope>NUCLEOTIDE SEQUENCE [LARGE SCALE GENOMIC DNA]</scope>
    <source>
        <strain evidence="3 4">XSD2</strain>
    </source>
</reference>
<dbReference type="GO" id="GO:0004049">
    <property type="term" value="F:anthranilate synthase activity"/>
    <property type="evidence" value="ECO:0007669"/>
    <property type="project" value="TreeGrafter"/>
</dbReference>
<dbReference type="Gene3D" id="3.40.50.880">
    <property type="match status" value="1"/>
</dbReference>
<dbReference type="Proteomes" id="UP000265926">
    <property type="component" value="Unassembled WGS sequence"/>
</dbReference>
<dbReference type="InterPro" id="IPR017926">
    <property type="entry name" value="GATASE"/>
</dbReference>
<evidence type="ECO:0000313" key="3">
    <source>
        <dbReference type="EMBL" id="RIJ48396.1"/>
    </source>
</evidence>
<dbReference type="EMBL" id="QWGR01000005">
    <property type="protein sequence ID" value="RIJ48396.1"/>
    <property type="molecule type" value="Genomic_DNA"/>
</dbReference>
<dbReference type="GO" id="GO:0005829">
    <property type="term" value="C:cytosol"/>
    <property type="evidence" value="ECO:0007669"/>
    <property type="project" value="TreeGrafter"/>
</dbReference>
<evidence type="ECO:0000256" key="1">
    <source>
        <dbReference type="ARBA" id="ARBA00022962"/>
    </source>
</evidence>
<dbReference type="PROSITE" id="PS51273">
    <property type="entry name" value="GATASE_TYPE_1"/>
    <property type="match status" value="1"/>
</dbReference>
<comment type="caution">
    <text evidence="3">The sequence shown here is derived from an EMBL/GenBank/DDBJ whole genome shotgun (WGS) entry which is preliminary data.</text>
</comment>
<dbReference type="PRINTS" id="PR00099">
    <property type="entry name" value="CPSGATASE"/>
</dbReference>
<accession>A0A399SWH1</accession>
<dbReference type="SUPFAM" id="SSF52317">
    <property type="entry name" value="Class I glutamine amidotransferase-like"/>
    <property type="match status" value="1"/>
</dbReference>
<dbReference type="InterPro" id="IPR029062">
    <property type="entry name" value="Class_I_gatase-like"/>
</dbReference>
<gene>
    <name evidence="3" type="ORF">D1614_11785</name>
</gene>
<keyword evidence="1" id="KW-0315">Glutamine amidotransferase</keyword>
<feature type="domain" description="Glutamine amidotransferase" evidence="2">
    <location>
        <begin position="4"/>
        <end position="187"/>
    </location>
</feature>
<dbReference type="PRINTS" id="PR00097">
    <property type="entry name" value="ANTSNTHASEII"/>
</dbReference>
<dbReference type="PANTHER" id="PTHR43418">
    <property type="entry name" value="MULTIFUNCTIONAL TRYPTOPHAN BIOSYNTHESIS PROTEIN-RELATED"/>
    <property type="match status" value="1"/>
</dbReference>
<sequence>MKIVVIDNYDSFTYNLVHAIKKISGLPVDVFRNDEVTLEDLEKYDKIVLSPGPGLPEESGLLLDIIKEYGSRKSMLGVCLGHQAIGEAFGGKLLNMNRVLHGVATPVKLTASKSVLFEGLPETFDVGRYHSWIVQEDQLPECFEVTSYDADGQIMSMKHRDYDLQSVQFHPESVLTPLGEKMIENWLKS</sequence>
<name>A0A399SWH1_9BACT</name>
<dbReference type="InterPro" id="IPR050472">
    <property type="entry name" value="Anth_synth/Amidotransfase"/>
</dbReference>
<dbReference type="AlphaFoldDB" id="A0A399SWH1"/>
<evidence type="ECO:0000313" key="4">
    <source>
        <dbReference type="Proteomes" id="UP000265926"/>
    </source>
</evidence>
<organism evidence="3 4">
    <name type="scientific">Maribellus luteus</name>
    <dbReference type="NCBI Taxonomy" id="2305463"/>
    <lineage>
        <taxon>Bacteria</taxon>
        <taxon>Pseudomonadati</taxon>
        <taxon>Bacteroidota</taxon>
        <taxon>Bacteroidia</taxon>
        <taxon>Marinilabiliales</taxon>
        <taxon>Prolixibacteraceae</taxon>
        <taxon>Maribellus</taxon>
    </lineage>
</organism>
<proteinExistence type="predicted"/>
<dbReference type="InterPro" id="IPR006221">
    <property type="entry name" value="TrpG/PapA_dom"/>
</dbReference>
<dbReference type="CDD" id="cd01743">
    <property type="entry name" value="GATase1_Anthranilate_Synthase"/>
    <property type="match status" value="1"/>
</dbReference>
<protein>
    <submittedName>
        <fullName evidence="3">Aminodeoxychorismate/anthranilate synthase component II</fullName>
    </submittedName>
</protein>
<dbReference type="RefSeq" id="WP_119438129.1">
    <property type="nucleotide sequence ID" value="NZ_QWGR01000005.1"/>
</dbReference>